<dbReference type="GO" id="GO:0030046">
    <property type="term" value="P:parallel actin filament bundle assembly"/>
    <property type="evidence" value="ECO:0007669"/>
    <property type="project" value="TreeGrafter"/>
</dbReference>
<organism evidence="3 4">
    <name type="scientific">Cymbomonas tetramitiformis</name>
    <dbReference type="NCBI Taxonomy" id="36881"/>
    <lineage>
        <taxon>Eukaryota</taxon>
        <taxon>Viridiplantae</taxon>
        <taxon>Chlorophyta</taxon>
        <taxon>Pyramimonadophyceae</taxon>
        <taxon>Pyramimonadales</taxon>
        <taxon>Pyramimonadaceae</taxon>
        <taxon>Cymbomonas</taxon>
    </lineage>
</organism>
<feature type="compositionally biased region" description="Low complexity" evidence="1">
    <location>
        <begin position="252"/>
        <end position="261"/>
    </location>
</feature>
<comment type="caution">
    <text evidence="3">The sequence shown here is derived from an EMBL/GenBank/DDBJ whole genome shotgun (WGS) entry which is preliminary data.</text>
</comment>
<feature type="compositionally biased region" description="Basic and acidic residues" evidence="1">
    <location>
        <begin position="225"/>
        <end position="251"/>
    </location>
</feature>
<proteinExistence type="predicted"/>
<dbReference type="EMBL" id="LGRX02019536">
    <property type="protein sequence ID" value="KAK3258418.1"/>
    <property type="molecule type" value="Genomic_DNA"/>
</dbReference>
<dbReference type="Pfam" id="PF18060">
    <property type="entry name" value="F_actin_bund_C"/>
    <property type="match status" value="1"/>
</dbReference>
<dbReference type="PANTHER" id="PTHR37009">
    <property type="entry name" value="EF-HAND DOMAIN-CONTAINING PROTEIN"/>
    <property type="match status" value="1"/>
</dbReference>
<dbReference type="GO" id="GO:0051764">
    <property type="term" value="P:actin crosslink formation"/>
    <property type="evidence" value="ECO:0007669"/>
    <property type="project" value="TreeGrafter"/>
</dbReference>
<dbReference type="AlphaFoldDB" id="A0AAE0FFH7"/>
<reference evidence="3 4" key="1">
    <citation type="journal article" date="2015" name="Genome Biol. Evol.">
        <title>Comparative Genomics of a Bacterivorous Green Alga Reveals Evolutionary Causalities and Consequences of Phago-Mixotrophic Mode of Nutrition.</title>
        <authorList>
            <person name="Burns J.A."/>
            <person name="Paasch A."/>
            <person name="Narechania A."/>
            <person name="Kim E."/>
        </authorList>
    </citation>
    <scope>NUCLEOTIDE SEQUENCE [LARGE SCALE GENOMIC DNA]</scope>
    <source>
        <strain evidence="3 4">PLY_AMNH</strain>
    </source>
</reference>
<sequence>MASNHDAVASDEYKAKFAELNDKECVEQARVFLRAFIKEFQGKFQEVLDLCGHFEKKLAESGSQGNELEKAYLHQYLETHDETLANVELVDALKKIDLNMNNKTSFLEYLLFRYKKTVVDLLAPMEEHDEDLMAALNAAIAAHRSSTAVFEDHETKIKELEALVEQGGVKGMKAKHELAQLKERRWTVDNRAAIQSKVALKKTEKAVEDDSKAREAAAQENYEAEQQRLADEKAAKDAEEKAARDKKRAAMAERAAMFEGK</sequence>
<dbReference type="PANTHER" id="PTHR37009:SF2">
    <property type="entry name" value="TOLA PROTEIN"/>
    <property type="match status" value="1"/>
</dbReference>
<protein>
    <recommendedName>
        <fullName evidence="2">Calcium-regulated actin-bundling protein C-terminal domain-containing protein</fullName>
    </recommendedName>
</protein>
<dbReference type="GO" id="GO:0051015">
    <property type="term" value="F:actin filament binding"/>
    <property type="evidence" value="ECO:0007669"/>
    <property type="project" value="TreeGrafter"/>
</dbReference>
<evidence type="ECO:0000313" key="3">
    <source>
        <dbReference type="EMBL" id="KAK3258418.1"/>
    </source>
</evidence>
<feature type="region of interest" description="Disordered" evidence="1">
    <location>
        <begin position="207"/>
        <end position="261"/>
    </location>
</feature>
<dbReference type="Proteomes" id="UP001190700">
    <property type="component" value="Unassembled WGS sequence"/>
</dbReference>
<dbReference type="GO" id="GO:0030863">
    <property type="term" value="C:cortical cytoskeleton"/>
    <property type="evidence" value="ECO:0007669"/>
    <property type="project" value="TreeGrafter"/>
</dbReference>
<dbReference type="InterPro" id="IPR053356">
    <property type="entry name" value="Calcium-reg_actin-bundling"/>
</dbReference>
<accession>A0AAE0FFH7</accession>
<keyword evidence="4" id="KW-1185">Reference proteome</keyword>
<evidence type="ECO:0000313" key="4">
    <source>
        <dbReference type="Proteomes" id="UP001190700"/>
    </source>
</evidence>
<feature type="domain" description="Calcium-regulated actin-bundling protein C-terminal" evidence="2">
    <location>
        <begin position="152"/>
        <end position="225"/>
    </location>
</feature>
<name>A0AAE0FFH7_9CHLO</name>
<evidence type="ECO:0000259" key="2">
    <source>
        <dbReference type="Pfam" id="PF18060"/>
    </source>
</evidence>
<feature type="compositionally biased region" description="Basic and acidic residues" evidence="1">
    <location>
        <begin position="207"/>
        <end position="217"/>
    </location>
</feature>
<dbReference type="InterPro" id="IPR040810">
    <property type="entry name" value="F_actin_bund_C"/>
</dbReference>
<evidence type="ECO:0000256" key="1">
    <source>
        <dbReference type="SAM" id="MobiDB-lite"/>
    </source>
</evidence>
<gene>
    <name evidence="3" type="ORF">CYMTET_32534</name>
</gene>